<dbReference type="PRINTS" id="PR00411">
    <property type="entry name" value="PNDRDTASEI"/>
</dbReference>
<proteinExistence type="predicted"/>
<dbReference type="InterPro" id="IPR050097">
    <property type="entry name" value="Ferredoxin-NADP_redctase_2"/>
</dbReference>
<dbReference type="SUPFAM" id="SSF51905">
    <property type="entry name" value="FAD/NAD(P)-binding domain"/>
    <property type="match status" value="1"/>
</dbReference>
<evidence type="ECO:0000256" key="2">
    <source>
        <dbReference type="ARBA" id="ARBA00023002"/>
    </source>
</evidence>
<dbReference type="PANTHER" id="PTHR48105">
    <property type="entry name" value="THIOREDOXIN REDUCTASE 1-RELATED-RELATED"/>
    <property type="match status" value="1"/>
</dbReference>
<dbReference type="Pfam" id="PF07992">
    <property type="entry name" value="Pyr_redox_2"/>
    <property type="match status" value="1"/>
</dbReference>
<evidence type="ECO:0000259" key="3">
    <source>
        <dbReference type="Pfam" id="PF07992"/>
    </source>
</evidence>
<dbReference type="Gene3D" id="3.50.50.60">
    <property type="entry name" value="FAD/NAD(P)-binding domain"/>
    <property type="match status" value="2"/>
</dbReference>
<protein>
    <submittedName>
        <fullName evidence="4">NAD-dependent dihydropyrimidine dehydrogenase subunit PreT</fullName>
        <ecNumber evidence="4">1.3.1.1</ecNumber>
    </submittedName>
</protein>
<dbReference type="AlphaFoldDB" id="A0A3B0TXG9"/>
<sequence length="188" mass="20147">MDFIEQVRQSKDLSKVKIGRDIIVIGGGMTAIDAAIQAKLLGAQNVTICYRRGPEQMGASKFEQDLATSKGVMIRHWLAPKKVRSKKGAVKGLKLEFTRLSNGKLEKTGEKTSLNADQIFVAIGQRLDAGSLQKLQISSGRIKTDEMGKTSLSKVWAGGDCIEGGEDLTVTAVANGRDAAEDINAALS</sequence>
<dbReference type="InterPro" id="IPR023753">
    <property type="entry name" value="FAD/NAD-binding_dom"/>
</dbReference>
<dbReference type="EC" id="1.3.1.1" evidence="4"/>
<evidence type="ECO:0000313" key="4">
    <source>
        <dbReference type="EMBL" id="VAW18137.1"/>
    </source>
</evidence>
<feature type="domain" description="FAD/NAD(P)-binding" evidence="3">
    <location>
        <begin position="5"/>
        <end position="176"/>
    </location>
</feature>
<dbReference type="InterPro" id="IPR036188">
    <property type="entry name" value="FAD/NAD-bd_sf"/>
</dbReference>
<dbReference type="PRINTS" id="PR00368">
    <property type="entry name" value="FADPNR"/>
</dbReference>
<keyword evidence="1" id="KW-0285">Flavoprotein</keyword>
<dbReference type="EMBL" id="UOEQ01000164">
    <property type="protein sequence ID" value="VAW18137.1"/>
    <property type="molecule type" value="Genomic_DNA"/>
</dbReference>
<organism evidence="4">
    <name type="scientific">hydrothermal vent metagenome</name>
    <dbReference type="NCBI Taxonomy" id="652676"/>
    <lineage>
        <taxon>unclassified sequences</taxon>
        <taxon>metagenomes</taxon>
        <taxon>ecological metagenomes</taxon>
    </lineage>
</organism>
<dbReference type="GO" id="GO:0004159">
    <property type="term" value="F:dihydropyrimidine dehydrogenase (NAD+) activity"/>
    <property type="evidence" value="ECO:0007669"/>
    <property type="project" value="UniProtKB-EC"/>
</dbReference>
<keyword evidence="2 4" id="KW-0560">Oxidoreductase</keyword>
<name>A0A3B0TXG9_9ZZZZ</name>
<evidence type="ECO:0000256" key="1">
    <source>
        <dbReference type="ARBA" id="ARBA00022630"/>
    </source>
</evidence>
<gene>
    <name evidence="4" type="ORF">MNBD_ALPHA11-64</name>
</gene>
<reference evidence="4" key="1">
    <citation type="submission" date="2018-06" db="EMBL/GenBank/DDBJ databases">
        <authorList>
            <person name="Zhirakovskaya E."/>
        </authorList>
    </citation>
    <scope>NUCLEOTIDE SEQUENCE</scope>
</reference>
<accession>A0A3B0TXG9</accession>